<dbReference type="Proteomes" id="UP000216122">
    <property type="component" value="Unassembled WGS sequence"/>
</dbReference>
<accession>A0A256VP92</accession>
<dbReference type="PANTHER" id="PTHR43252">
    <property type="entry name" value="TRANSCRIPTIONAL REGULATOR YQJI"/>
    <property type="match status" value="1"/>
</dbReference>
<reference evidence="4" key="1">
    <citation type="submission" date="2017-05" db="EMBL/GenBank/DDBJ databases">
        <authorList>
            <person name="Lin X.B."/>
            <person name="Stothard P."/>
            <person name="Tasseva G."/>
            <person name="Walter J."/>
        </authorList>
    </citation>
    <scope>NUCLEOTIDE SEQUENCE [LARGE SCALE GENOMIC DNA]</scope>
    <source>
        <strain evidence="4">103v</strain>
    </source>
</reference>
<feature type="domain" description="Transcription regulator PadR C-terminal" evidence="2">
    <location>
        <begin position="108"/>
        <end position="183"/>
    </location>
</feature>
<protein>
    <submittedName>
        <fullName evidence="3">PadR family transcriptional regulator</fullName>
    </submittedName>
</protein>
<evidence type="ECO:0000313" key="4">
    <source>
        <dbReference type="Proteomes" id="UP000216122"/>
    </source>
</evidence>
<name>A0A256VP92_LIMRT</name>
<dbReference type="Pfam" id="PF03551">
    <property type="entry name" value="PadR"/>
    <property type="match status" value="1"/>
</dbReference>
<comment type="caution">
    <text evidence="3">The sequence shown here is derived from an EMBL/GenBank/DDBJ whole genome shotgun (WGS) entry which is preliminary data.</text>
</comment>
<dbReference type="InterPro" id="IPR036388">
    <property type="entry name" value="WH-like_DNA-bd_sf"/>
</dbReference>
<sequence>MNSWKASQCQKKRILPFIILGIINNRPHITGREITAEFETEIGDFWRAPHSQIYPELKRMVNDGWIAASTSQENAKERYYQITSEGQEVLNHWLDQLVTDLPIHEDLFSLKLFFIKDQNDDRIPQLINRQRSLLEKELKYLQQRLTLVFPNKDAIKKNYGHYLILTRAILRTKGQVAWLKEIKE</sequence>
<evidence type="ECO:0000259" key="1">
    <source>
        <dbReference type="Pfam" id="PF03551"/>
    </source>
</evidence>
<gene>
    <name evidence="3" type="ORF">CBG21_00110</name>
</gene>
<dbReference type="AlphaFoldDB" id="A0A256VP92"/>
<dbReference type="SUPFAM" id="SSF46785">
    <property type="entry name" value="Winged helix' DNA-binding domain"/>
    <property type="match status" value="1"/>
</dbReference>
<dbReference type="Pfam" id="PF10400">
    <property type="entry name" value="Vir_act_alpha_C"/>
    <property type="match status" value="1"/>
</dbReference>
<dbReference type="EMBL" id="NGQC01000010">
    <property type="protein sequence ID" value="OYT05381.1"/>
    <property type="molecule type" value="Genomic_DNA"/>
</dbReference>
<evidence type="ECO:0000313" key="3">
    <source>
        <dbReference type="EMBL" id="OYT05381.1"/>
    </source>
</evidence>
<dbReference type="Gene3D" id="6.10.140.190">
    <property type="match status" value="1"/>
</dbReference>
<proteinExistence type="predicted"/>
<dbReference type="InterPro" id="IPR036390">
    <property type="entry name" value="WH_DNA-bd_sf"/>
</dbReference>
<dbReference type="RefSeq" id="WP_094503842.1">
    <property type="nucleotide sequence ID" value="NZ_NGPH01000019.1"/>
</dbReference>
<dbReference type="PANTHER" id="PTHR43252:SF6">
    <property type="entry name" value="NEGATIVE TRANSCRIPTION REGULATOR PADR"/>
    <property type="match status" value="1"/>
</dbReference>
<feature type="domain" description="Transcription regulator PadR N-terminal" evidence="1">
    <location>
        <begin position="19"/>
        <end position="91"/>
    </location>
</feature>
<dbReference type="InterPro" id="IPR005149">
    <property type="entry name" value="Tscrpt_reg_PadR_N"/>
</dbReference>
<organism evidence="3 4">
    <name type="scientific">Limosilactobacillus reuteri</name>
    <name type="common">Lactobacillus reuteri</name>
    <dbReference type="NCBI Taxonomy" id="1598"/>
    <lineage>
        <taxon>Bacteria</taxon>
        <taxon>Bacillati</taxon>
        <taxon>Bacillota</taxon>
        <taxon>Bacilli</taxon>
        <taxon>Lactobacillales</taxon>
        <taxon>Lactobacillaceae</taxon>
        <taxon>Limosilactobacillus</taxon>
    </lineage>
</organism>
<dbReference type="InterPro" id="IPR018309">
    <property type="entry name" value="Tscrpt_reg_PadR_C"/>
</dbReference>
<dbReference type="Gene3D" id="1.10.10.10">
    <property type="entry name" value="Winged helix-like DNA-binding domain superfamily/Winged helix DNA-binding domain"/>
    <property type="match status" value="1"/>
</dbReference>
<evidence type="ECO:0000259" key="2">
    <source>
        <dbReference type="Pfam" id="PF10400"/>
    </source>
</evidence>
<reference evidence="3 4" key="2">
    <citation type="submission" date="2017-09" db="EMBL/GenBank/DDBJ databases">
        <title>Tripartite evolution among Lactobacillus johnsonii, Lactobacillus taiwanensis, Lactobacillus reuteri and their rodent host.</title>
        <authorList>
            <person name="Wang T."/>
            <person name="Knowles S."/>
            <person name="Cheng C."/>
        </authorList>
    </citation>
    <scope>NUCLEOTIDE SEQUENCE [LARGE SCALE GENOMIC DNA]</scope>
    <source>
        <strain evidence="3 4">103v</strain>
    </source>
</reference>